<dbReference type="AlphaFoldDB" id="A0A5C1NFY5"/>
<keyword evidence="3" id="KW-1185">Reference proteome</keyword>
<evidence type="ECO:0000313" key="3">
    <source>
        <dbReference type="Proteomes" id="UP000324285"/>
    </source>
</evidence>
<dbReference type="Proteomes" id="UP000324285">
    <property type="component" value="Chromosome"/>
</dbReference>
<protein>
    <submittedName>
        <fullName evidence="2">DUF1190 domain-containing protein</fullName>
    </submittedName>
</protein>
<keyword evidence="1" id="KW-0732">Signal</keyword>
<organism evidence="2 3">
    <name type="scientific">Halomonas binhaiensis</name>
    <dbReference type="NCBI Taxonomy" id="2562282"/>
    <lineage>
        <taxon>Bacteria</taxon>
        <taxon>Pseudomonadati</taxon>
        <taxon>Pseudomonadota</taxon>
        <taxon>Gammaproteobacteria</taxon>
        <taxon>Oceanospirillales</taxon>
        <taxon>Halomonadaceae</taxon>
        <taxon>Halomonas</taxon>
    </lineage>
</organism>
<feature type="signal peptide" evidence="1">
    <location>
        <begin position="1"/>
        <end position="35"/>
    </location>
</feature>
<dbReference type="InterPro" id="IPR009576">
    <property type="entry name" value="Biofilm_formation_YgiB"/>
</dbReference>
<dbReference type="EMBL" id="CP038437">
    <property type="protein sequence ID" value="QEM81543.1"/>
    <property type="molecule type" value="Genomic_DNA"/>
</dbReference>
<name>A0A5C1NFY5_9GAMM</name>
<dbReference type="Pfam" id="PF06693">
    <property type="entry name" value="DUF1190"/>
    <property type="match status" value="1"/>
</dbReference>
<dbReference type="RefSeq" id="WP_149284554.1">
    <property type="nucleotide sequence ID" value="NZ_CP038437.2"/>
</dbReference>
<gene>
    <name evidence="2" type="ORF">E4T21_08290</name>
</gene>
<dbReference type="KEGG" id="hbh:E4T21_08290"/>
<sequence>MKRTASINLARMRKAPVPKRLAMAVAMATAAIATAGCSNNEREAKVYLNAEDCTQVNPGMEEECQAAYQSALQEAASSGPKYDQRIDCESDFGPNQCVAYQPEGATHSWFMPAMAGFLLAKALDRNRYQSTALYTSGYYGSPIYGKWSTVDGYSFRRGGRTFTVDDSAFKPKPAVTRTISRGGFGSKVSAKSSFGGSRSRSGWGG</sequence>
<feature type="chain" id="PRO_5022815022" evidence="1">
    <location>
        <begin position="36"/>
        <end position="205"/>
    </location>
</feature>
<evidence type="ECO:0000256" key="1">
    <source>
        <dbReference type="SAM" id="SignalP"/>
    </source>
</evidence>
<reference evidence="2" key="1">
    <citation type="submission" date="2021-02" db="EMBL/GenBank/DDBJ databases">
        <title>Strain Y2R2, a novel species of the genus Halomonas.</title>
        <authorList>
            <person name="Huang H."/>
        </authorList>
    </citation>
    <scope>NUCLEOTIDE SEQUENCE</scope>
    <source>
        <strain evidence="2">Y2R2</strain>
    </source>
</reference>
<accession>A0A5C1NFY5</accession>
<evidence type="ECO:0000313" key="2">
    <source>
        <dbReference type="EMBL" id="QEM81543.1"/>
    </source>
</evidence>
<proteinExistence type="predicted"/>
<dbReference type="OrthoDB" id="5903948at2"/>